<evidence type="ECO:0000313" key="3">
    <source>
        <dbReference type="Proteomes" id="UP000045824"/>
    </source>
</evidence>
<dbReference type="GO" id="GO:0019290">
    <property type="term" value="P:siderophore biosynthetic process"/>
    <property type="evidence" value="ECO:0007669"/>
    <property type="project" value="TreeGrafter"/>
</dbReference>
<name>A0A0T9L4Y7_YERKR</name>
<dbReference type="InterPro" id="IPR037407">
    <property type="entry name" value="MLP_fam"/>
</dbReference>
<dbReference type="SMART" id="SM00923">
    <property type="entry name" value="MbtH"/>
    <property type="match status" value="1"/>
</dbReference>
<evidence type="ECO:0000313" key="2">
    <source>
        <dbReference type="EMBL" id="CNE58555.1"/>
    </source>
</evidence>
<dbReference type="AlphaFoldDB" id="A0A0T9L4Y7"/>
<dbReference type="PANTHER" id="PTHR38444:SF1">
    <property type="entry name" value="ENTEROBACTIN BIOSYNTHESIS PROTEIN YBDZ"/>
    <property type="match status" value="1"/>
</dbReference>
<reference evidence="2 3" key="1">
    <citation type="submission" date="2015-03" db="EMBL/GenBank/DDBJ databases">
        <authorList>
            <person name="Murphy D."/>
        </authorList>
    </citation>
    <scope>NUCLEOTIDE SEQUENCE [LARGE SCALE GENOMIC DNA]</scope>
    <source>
        <strain evidence="2 3">FCF326</strain>
    </source>
</reference>
<dbReference type="Gene3D" id="3.90.820.10">
    <property type="entry name" value="Structural Genomics, Unknown Function 30-nov-00 1gh9 Mol_id"/>
    <property type="match status" value="1"/>
</dbReference>
<dbReference type="InterPro" id="IPR005153">
    <property type="entry name" value="MbtH-like_dom"/>
</dbReference>
<dbReference type="EMBL" id="CPYI01000005">
    <property type="protein sequence ID" value="CNE58555.1"/>
    <property type="molecule type" value="Genomic_DNA"/>
</dbReference>
<dbReference type="InterPro" id="IPR038020">
    <property type="entry name" value="MbtH-like_sf"/>
</dbReference>
<dbReference type="Proteomes" id="UP000045824">
    <property type="component" value="Unassembled WGS sequence"/>
</dbReference>
<evidence type="ECO:0000259" key="1">
    <source>
        <dbReference type="SMART" id="SM00923"/>
    </source>
</evidence>
<accession>A0A0T9L4Y7</accession>
<gene>
    <name evidence="2" type="primary">mbtH</name>
    <name evidence="2" type="ORF">ERS008491_01687</name>
</gene>
<dbReference type="GO" id="GO:0005829">
    <property type="term" value="C:cytosol"/>
    <property type="evidence" value="ECO:0007669"/>
    <property type="project" value="TreeGrafter"/>
</dbReference>
<sequence length="83" mass="9510">MNIYAMNNETETPTNPFDNEDLPFFVLINEQQQYSLWPQITAIPAGWEIVHGPQSRADCVKYLEANWVDMRPASLIRAEAGLQ</sequence>
<dbReference type="PANTHER" id="PTHR38444">
    <property type="entry name" value="ENTEROBACTIN BIOSYNTHESIS PROTEIN YBDZ"/>
    <property type="match status" value="1"/>
</dbReference>
<organism evidence="2 3">
    <name type="scientific">Yersinia kristensenii</name>
    <dbReference type="NCBI Taxonomy" id="28152"/>
    <lineage>
        <taxon>Bacteria</taxon>
        <taxon>Pseudomonadati</taxon>
        <taxon>Pseudomonadota</taxon>
        <taxon>Gammaproteobacteria</taxon>
        <taxon>Enterobacterales</taxon>
        <taxon>Yersiniaceae</taxon>
        <taxon>Yersinia</taxon>
    </lineage>
</organism>
<dbReference type="SUPFAM" id="SSF160582">
    <property type="entry name" value="MbtH-like"/>
    <property type="match status" value="1"/>
</dbReference>
<feature type="domain" description="MbtH-like" evidence="1">
    <location>
        <begin position="15"/>
        <end position="65"/>
    </location>
</feature>
<proteinExistence type="predicted"/>
<protein>
    <submittedName>
        <fullName evidence="2">Uncharacterized protein conserved in bacteria</fullName>
    </submittedName>
</protein>
<dbReference type="RefSeq" id="WP_049559484.1">
    <property type="nucleotide sequence ID" value="NZ_CABHXN010000175.1"/>
</dbReference>
<dbReference type="Pfam" id="PF03621">
    <property type="entry name" value="MbtH"/>
    <property type="match status" value="1"/>
</dbReference>